<evidence type="ECO:0000259" key="2">
    <source>
        <dbReference type="Pfam" id="PF08845"/>
    </source>
</evidence>
<evidence type="ECO:0000313" key="4">
    <source>
        <dbReference type="Proteomes" id="UP001234354"/>
    </source>
</evidence>
<dbReference type="AlphaFoldDB" id="A0AAW8G7S4"/>
<dbReference type="RefSeq" id="WP_306995649.1">
    <property type="nucleotide sequence ID" value="NZ_JAUTBB010000001.1"/>
</dbReference>
<proteinExistence type="predicted"/>
<dbReference type="GO" id="GO:0016070">
    <property type="term" value="P:RNA metabolic process"/>
    <property type="evidence" value="ECO:0007669"/>
    <property type="project" value="InterPro"/>
</dbReference>
<protein>
    <recommendedName>
        <fullName evidence="2">Toxin SymE-like domain-containing protein</fullName>
    </recommendedName>
</protein>
<evidence type="ECO:0000313" key="3">
    <source>
        <dbReference type="EMBL" id="MDQ1117922.1"/>
    </source>
</evidence>
<dbReference type="Pfam" id="PF08845">
    <property type="entry name" value="SymE_toxin"/>
    <property type="match status" value="1"/>
</dbReference>
<gene>
    <name evidence="3" type="ORF">QE383_000230</name>
</gene>
<organism evidence="3 4">
    <name type="scientific">Pseudoxanthomonas winnipegensis</name>
    <dbReference type="NCBI Taxonomy" id="2480810"/>
    <lineage>
        <taxon>Bacteria</taxon>
        <taxon>Pseudomonadati</taxon>
        <taxon>Pseudomonadota</taxon>
        <taxon>Gammaproteobacteria</taxon>
        <taxon>Lysobacterales</taxon>
        <taxon>Lysobacteraceae</taxon>
        <taxon>Pseudoxanthomonas</taxon>
    </lineage>
</organism>
<name>A0AAW8G7S4_9GAMM</name>
<reference evidence="3" key="1">
    <citation type="submission" date="2023-07" db="EMBL/GenBank/DDBJ databases">
        <title>Functional and genomic diversity of the sorghum phyllosphere microbiome.</title>
        <authorList>
            <person name="Shade A."/>
        </authorList>
    </citation>
    <scope>NUCLEOTIDE SEQUENCE</scope>
    <source>
        <strain evidence="3">SORGH_AS_0908</strain>
    </source>
</reference>
<dbReference type="Proteomes" id="UP001234354">
    <property type="component" value="Unassembled WGS sequence"/>
</dbReference>
<dbReference type="InterPro" id="IPR014944">
    <property type="entry name" value="Toxin_SymE-like"/>
</dbReference>
<dbReference type="GO" id="GO:0005737">
    <property type="term" value="C:cytoplasm"/>
    <property type="evidence" value="ECO:0007669"/>
    <property type="project" value="InterPro"/>
</dbReference>
<accession>A0AAW8G7S4</accession>
<evidence type="ECO:0000256" key="1">
    <source>
        <dbReference type="SAM" id="MobiDB-lite"/>
    </source>
</evidence>
<dbReference type="GO" id="GO:0016788">
    <property type="term" value="F:hydrolase activity, acting on ester bonds"/>
    <property type="evidence" value="ECO:0007669"/>
    <property type="project" value="InterPro"/>
</dbReference>
<comment type="caution">
    <text evidence="3">The sequence shown here is derived from an EMBL/GenBank/DDBJ whole genome shotgun (WGS) entry which is preliminary data.</text>
</comment>
<sequence length="130" mass="13851">MTQKTAAPKMTSVPSRRTGRPVAPVDVRVPTPSILVLSPGDLSPTTLFTPLSTENEVSRKRAHPRRPAQCTVGRRYDDVLVDGSLQSRCVPTLHLSGLWLAELGFAPGSKPRVAIVDGALVITPESGASE</sequence>
<dbReference type="GO" id="GO:0003723">
    <property type="term" value="F:RNA binding"/>
    <property type="evidence" value="ECO:0007669"/>
    <property type="project" value="InterPro"/>
</dbReference>
<feature type="region of interest" description="Disordered" evidence="1">
    <location>
        <begin position="1"/>
        <end position="25"/>
    </location>
</feature>
<feature type="domain" description="Toxin SymE-like" evidence="2">
    <location>
        <begin position="69"/>
        <end position="124"/>
    </location>
</feature>
<dbReference type="EMBL" id="JAUTBB010000001">
    <property type="protein sequence ID" value="MDQ1117922.1"/>
    <property type="molecule type" value="Genomic_DNA"/>
</dbReference>